<name>A0ACC2ZQK7_9EURO</name>
<organism evidence="1 2">
    <name type="scientific">Neophaeococcomyces mojaviensis</name>
    <dbReference type="NCBI Taxonomy" id="3383035"/>
    <lineage>
        <taxon>Eukaryota</taxon>
        <taxon>Fungi</taxon>
        <taxon>Dikarya</taxon>
        <taxon>Ascomycota</taxon>
        <taxon>Pezizomycotina</taxon>
        <taxon>Eurotiomycetes</taxon>
        <taxon>Chaetothyriomycetidae</taxon>
        <taxon>Chaetothyriales</taxon>
        <taxon>Chaetothyriales incertae sedis</taxon>
        <taxon>Neophaeococcomyces</taxon>
    </lineage>
</organism>
<proteinExistence type="predicted"/>
<comment type="caution">
    <text evidence="1">The sequence shown here is derived from an EMBL/GenBank/DDBJ whole genome shotgun (WGS) entry which is preliminary data.</text>
</comment>
<keyword evidence="2" id="KW-1185">Reference proteome</keyword>
<sequence length="185" mass="21839">MPRHFDEDYEYEEYNIASDPQEEWEEDPGSVPISAQETPISDRALEEAYERVGYDHKNLLRTIANAKNSVSEMQYRLKLLNDVYISKIVDGIYISNAETAHAYLRGGYNTKGQNWPQIRYVLSIMDPKPTLDDEEDICDELEPRDRYEFPEENHLFIRISDNKKSNILEWFPSMSIRDFTTHETY</sequence>
<reference evidence="1" key="1">
    <citation type="submission" date="2022-10" db="EMBL/GenBank/DDBJ databases">
        <title>Culturing micro-colonial fungi from biological soil crusts in the Mojave desert and describing Neophaeococcomyces mojavensis, and introducing the new genera and species Taxawa tesnikishii.</title>
        <authorList>
            <person name="Kurbessoian T."/>
            <person name="Stajich J.E."/>
        </authorList>
    </citation>
    <scope>NUCLEOTIDE SEQUENCE</scope>
    <source>
        <strain evidence="1">JES_112</strain>
    </source>
</reference>
<accession>A0ACC2ZQK7</accession>
<evidence type="ECO:0000313" key="2">
    <source>
        <dbReference type="Proteomes" id="UP001172386"/>
    </source>
</evidence>
<gene>
    <name evidence="1" type="ORF">H2198_010832</name>
</gene>
<evidence type="ECO:0000313" key="1">
    <source>
        <dbReference type="EMBL" id="KAJ9649845.1"/>
    </source>
</evidence>
<dbReference type="Proteomes" id="UP001172386">
    <property type="component" value="Unassembled WGS sequence"/>
</dbReference>
<dbReference type="EMBL" id="JAPDRQ010000429">
    <property type="protein sequence ID" value="KAJ9649845.1"/>
    <property type="molecule type" value="Genomic_DNA"/>
</dbReference>
<protein>
    <submittedName>
        <fullName evidence="1">Uncharacterized protein</fullName>
    </submittedName>
</protein>